<protein>
    <recommendedName>
        <fullName evidence="5">DUF5666 domain-containing protein</fullName>
    </recommendedName>
</protein>
<accession>A0A7W9PNE4</accession>
<proteinExistence type="predicted"/>
<feature type="compositionally biased region" description="Polar residues" evidence="1">
    <location>
        <begin position="125"/>
        <end position="143"/>
    </location>
</feature>
<evidence type="ECO:0000313" key="4">
    <source>
        <dbReference type="Proteomes" id="UP000540412"/>
    </source>
</evidence>
<organism evidence="3 4">
    <name type="scientific">Nocardia transvalensis</name>
    <dbReference type="NCBI Taxonomy" id="37333"/>
    <lineage>
        <taxon>Bacteria</taxon>
        <taxon>Bacillati</taxon>
        <taxon>Actinomycetota</taxon>
        <taxon>Actinomycetes</taxon>
        <taxon>Mycobacteriales</taxon>
        <taxon>Nocardiaceae</taxon>
        <taxon>Nocardia</taxon>
    </lineage>
</organism>
<evidence type="ECO:0000256" key="1">
    <source>
        <dbReference type="SAM" id="MobiDB-lite"/>
    </source>
</evidence>
<evidence type="ECO:0008006" key="5">
    <source>
        <dbReference type="Google" id="ProtNLM"/>
    </source>
</evidence>
<dbReference type="RefSeq" id="WP_157185723.1">
    <property type="nucleotide sequence ID" value="NZ_JACHIT010000002.1"/>
</dbReference>
<feature type="compositionally biased region" description="Polar residues" evidence="1">
    <location>
        <begin position="34"/>
        <end position="52"/>
    </location>
</feature>
<dbReference type="AlphaFoldDB" id="A0A7W9PNE4"/>
<reference evidence="3 4" key="1">
    <citation type="submission" date="2020-08" db="EMBL/GenBank/DDBJ databases">
        <title>Sequencing the genomes of 1000 actinobacteria strains.</title>
        <authorList>
            <person name="Klenk H.-P."/>
        </authorList>
    </citation>
    <scope>NUCLEOTIDE SEQUENCE [LARGE SCALE GENOMIC DNA]</scope>
    <source>
        <strain evidence="3 4">DSM 43582</strain>
    </source>
</reference>
<keyword evidence="2" id="KW-1133">Transmembrane helix</keyword>
<dbReference type="Proteomes" id="UP000540412">
    <property type="component" value="Unassembled WGS sequence"/>
</dbReference>
<gene>
    <name evidence="3" type="ORF">BJY24_007640</name>
</gene>
<keyword evidence="2" id="KW-0472">Membrane</keyword>
<evidence type="ECO:0000313" key="3">
    <source>
        <dbReference type="EMBL" id="MBB5918728.1"/>
    </source>
</evidence>
<sequence>MTEPSTPWSSQARTPRLLGQAAAGPTRQFLAEPTTQQLLSHSSAQQKVAEQTTRSEPRPHRRLVSEQIRDKARRVVSDLREVDLPPLFRVGIVLTTGIVLAVLIVSVHSLFASGPPRTSPPSARGATTSTASEASVGSSTNPAGNKGTGFAVGRVLSNKNEILQLGGMFGGSVTIRTDKRTRVLILLGTRVSDIQTGGTIAVYGDRQADGAIVARLIVGVSPRGPAE</sequence>
<feature type="region of interest" description="Disordered" evidence="1">
    <location>
        <begin position="113"/>
        <end position="145"/>
    </location>
</feature>
<feature type="region of interest" description="Disordered" evidence="1">
    <location>
        <begin position="34"/>
        <end position="62"/>
    </location>
</feature>
<dbReference type="EMBL" id="JACHIT010000002">
    <property type="protein sequence ID" value="MBB5918728.1"/>
    <property type="molecule type" value="Genomic_DNA"/>
</dbReference>
<keyword evidence="4" id="KW-1185">Reference proteome</keyword>
<feature type="transmembrane region" description="Helical" evidence="2">
    <location>
        <begin position="87"/>
        <end position="111"/>
    </location>
</feature>
<keyword evidence="2" id="KW-0812">Transmembrane</keyword>
<comment type="caution">
    <text evidence="3">The sequence shown here is derived from an EMBL/GenBank/DDBJ whole genome shotgun (WGS) entry which is preliminary data.</text>
</comment>
<feature type="compositionally biased region" description="Basic and acidic residues" evidence="1">
    <location>
        <begin position="53"/>
        <end position="62"/>
    </location>
</feature>
<evidence type="ECO:0000256" key="2">
    <source>
        <dbReference type="SAM" id="Phobius"/>
    </source>
</evidence>
<name>A0A7W9PNE4_9NOCA</name>